<organism evidence="1 2">
    <name type="scientific">Alteromonas ponticola</name>
    <dbReference type="NCBI Taxonomy" id="2720613"/>
    <lineage>
        <taxon>Bacteria</taxon>
        <taxon>Pseudomonadati</taxon>
        <taxon>Pseudomonadota</taxon>
        <taxon>Gammaproteobacteria</taxon>
        <taxon>Alteromonadales</taxon>
        <taxon>Alteromonadaceae</taxon>
        <taxon>Alteromonas/Salinimonas group</taxon>
        <taxon>Alteromonas</taxon>
    </lineage>
</organism>
<sequence length="137" mass="15877">MVSSKHKYRFFTVDNVIFDVPSRVYDERAVEGWFRAITQEASRFDKWMILSLPDNSLSISSRAASNLSERLPHLKRYGCLGFLLLVNHINARIFHHSLKDTPPEFDFVVSESMEYLCQQAELVLGEQGRLNTFQAYS</sequence>
<keyword evidence="2" id="KW-1185">Reference proteome</keyword>
<evidence type="ECO:0000313" key="2">
    <source>
        <dbReference type="Proteomes" id="UP000709336"/>
    </source>
</evidence>
<comment type="caution">
    <text evidence="1">The sequence shown here is derived from an EMBL/GenBank/DDBJ whole genome shotgun (WGS) entry which is preliminary data.</text>
</comment>
<reference evidence="1 2" key="1">
    <citation type="submission" date="2020-03" db="EMBL/GenBank/DDBJ databases">
        <title>Alteromonas ponticola sp. nov., isolated from seawater.</title>
        <authorList>
            <person name="Yoon J.-H."/>
            <person name="Kim Y.-O."/>
        </authorList>
    </citation>
    <scope>NUCLEOTIDE SEQUENCE [LARGE SCALE GENOMIC DNA]</scope>
    <source>
        <strain evidence="1 2">MYP5</strain>
    </source>
</reference>
<gene>
    <name evidence="1" type="ORF">HCJ96_11105</name>
</gene>
<dbReference type="Proteomes" id="UP000709336">
    <property type="component" value="Unassembled WGS sequence"/>
</dbReference>
<name>A0ABX1R4J3_9ALTE</name>
<accession>A0ABX1R4J3</accession>
<proteinExistence type="predicted"/>
<protein>
    <submittedName>
        <fullName evidence="1">Uncharacterized protein</fullName>
    </submittedName>
</protein>
<dbReference type="EMBL" id="JAATNW010000005">
    <property type="protein sequence ID" value="NMH60571.1"/>
    <property type="molecule type" value="Genomic_DNA"/>
</dbReference>
<evidence type="ECO:0000313" key="1">
    <source>
        <dbReference type="EMBL" id="NMH60571.1"/>
    </source>
</evidence>